<accession>A0A5M6CNM2</accession>
<name>A0A5M6CNM2_9BACT</name>
<keyword evidence="3" id="KW-1185">Reference proteome</keyword>
<evidence type="ECO:0000256" key="1">
    <source>
        <dbReference type="SAM" id="Phobius"/>
    </source>
</evidence>
<gene>
    <name evidence="2" type="ORF">F0919_03875</name>
</gene>
<evidence type="ECO:0000313" key="2">
    <source>
        <dbReference type="EMBL" id="KAA5536818.1"/>
    </source>
</evidence>
<dbReference type="Proteomes" id="UP000323632">
    <property type="component" value="Unassembled WGS sequence"/>
</dbReference>
<proteinExistence type="predicted"/>
<protein>
    <submittedName>
        <fullName evidence="2">Uncharacterized protein</fullName>
    </submittedName>
</protein>
<comment type="caution">
    <text evidence="2">The sequence shown here is derived from an EMBL/GenBank/DDBJ whole genome shotgun (WGS) entry which is preliminary data.</text>
</comment>
<feature type="transmembrane region" description="Helical" evidence="1">
    <location>
        <begin position="6"/>
        <end position="27"/>
    </location>
</feature>
<dbReference type="EMBL" id="VWSH01000001">
    <property type="protein sequence ID" value="KAA5536818.1"/>
    <property type="molecule type" value="Genomic_DNA"/>
</dbReference>
<organism evidence="2 3">
    <name type="scientific">Taibaiella lutea</name>
    <dbReference type="NCBI Taxonomy" id="2608001"/>
    <lineage>
        <taxon>Bacteria</taxon>
        <taxon>Pseudomonadati</taxon>
        <taxon>Bacteroidota</taxon>
        <taxon>Chitinophagia</taxon>
        <taxon>Chitinophagales</taxon>
        <taxon>Chitinophagaceae</taxon>
        <taxon>Taibaiella</taxon>
    </lineage>
</organism>
<reference evidence="2 3" key="1">
    <citation type="submission" date="2019-09" db="EMBL/GenBank/DDBJ databases">
        <title>Genome sequence and assembly of Taibaiella sp.</title>
        <authorList>
            <person name="Chhetri G."/>
        </authorList>
    </citation>
    <scope>NUCLEOTIDE SEQUENCE [LARGE SCALE GENOMIC DNA]</scope>
    <source>
        <strain evidence="2 3">KVB11</strain>
    </source>
</reference>
<dbReference type="RefSeq" id="WP_150031395.1">
    <property type="nucleotide sequence ID" value="NZ_VWSH01000001.1"/>
</dbReference>
<dbReference type="AlphaFoldDB" id="A0A5M6CNM2"/>
<keyword evidence="1" id="KW-0472">Membrane</keyword>
<evidence type="ECO:0000313" key="3">
    <source>
        <dbReference type="Proteomes" id="UP000323632"/>
    </source>
</evidence>
<keyword evidence="1" id="KW-0812">Transmembrane</keyword>
<keyword evidence="1" id="KW-1133">Transmembrane helix</keyword>
<sequence length="118" mass="13787">MSFKKIPLILKILGLLPIIAVIIKIYTSIDNESENAKRFYNQSFSAIVSSNSYEGRSIEFHLNNGLKVYFWPSSSLDEKIAIGDSIKKEDSTYLYFVYRKENDNKYKYLSSYDFKKIE</sequence>